<dbReference type="NCBIfam" id="TIGR01947">
    <property type="entry name" value="rnfG"/>
    <property type="match status" value="1"/>
</dbReference>
<dbReference type="HAMAP" id="MF_00479">
    <property type="entry name" value="RsxG_RnfG"/>
    <property type="match status" value="1"/>
</dbReference>
<dbReference type="PANTHER" id="PTHR36118:SF1">
    <property type="entry name" value="ION-TRANSLOCATING OXIDOREDUCTASE COMPLEX SUBUNIT G"/>
    <property type="match status" value="1"/>
</dbReference>
<dbReference type="GO" id="GO:0022900">
    <property type="term" value="P:electron transport chain"/>
    <property type="evidence" value="ECO:0007669"/>
    <property type="project" value="UniProtKB-UniRule"/>
</dbReference>
<feature type="modified residue" description="FMN phosphoryl threonine" evidence="6">
    <location>
        <position position="179"/>
    </location>
</feature>
<gene>
    <name evidence="9" type="primary">rsxG</name>
    <name evidence="6" type="synonym">rnfG</name>
    <name evidence="9" type="ORF">E5Q11_05420</name>
</gene>
<keyword evidence="1 6" id="KW-0813">Transport</keyword>
<keyword evidence="2 6" id="KW-0597">Phosphoprotein</keyword>
<dbReference type="InterPro" id="IPR007329">
    <property type="entry name" value="FMN-bd"/>
</dbReference>
<dbReference type="GO" id="GO:0010181">
    <property type="term" value="F:FMN binding"/>
    <property type="evidence" value="ECO:0007669"/>
    <property type="project" value="InterPro"/>
</dbReference>
<keyword evidence="6" id="KW-0472">Membrane</keyword>
<evidence type="ECO:0000256" key="2">
    <source>
        <dbReference type="ARBA" id="ARBA00022553"/>
    </source>
</evidence>
<dbReference type="OrthoDB" id="9784165at2"/>
<feature type="region of interest" description="Disordered" evidence="7">
    <location>
        <begin position="204"/>
        <end position="233"/>
    </location>
</feature>
<dbReference type="NCBIfam" id="NF002519">
    <property type="entry name" value="PRK01908.1"/>
    <property type="match status" value="1"/>
</dbReference>
<dbReference type="GO" id="GO:0009055">
    <property type="term" value="F:electron transfer activity"/>
    <property type="evidence" value="ECO:0007669"/>
    <property type="project" value="InterPro"/>
</dbReference>
<comment type="cofactor">
    <cofactor evidence="6">
        <name>FMN</name>
        <dbReference type="ChEBI" id="CHEBI:58210"/>
    </cofactor>
</comment>
<keyword evidence="6" id="KW-0997">Cell inner membrane</keyword>
<evidence type="ECO:0000256" key="5">
    <source>
        <dbReference type="ARBA" id="ARBA00022982"/>
    </source>
</evidence>
<evidence type="ECO:0000259" key="8">
    <source>
        <dbReference type="SMART" id="SM00900"/>
    </source>
</evidence>
<dbReference type="EMBL" id="SRPF01000001">
    <property type="protein sequence ID" value="TGN41952.1"/>
    <property type="molecule type" value="Genomic_DNA"/>
</dbReference>
<keyword evidence="6" id="KW-1003">Cell membrane</keyword>
<organism evidence="9 10">
    <name type="scientific">Marinobacter confluentis</name>
    <dbReference type="NCBI Taxonomy" id="1697557"/>
    <lineage>
        <taxon>Bacteria</taxon>
        <taxon>Pseudomonadati</taxon>
        <taxon>Pseudomonadota</taxon>
        <taxon>Gammaproteobacteria</taxon>
        <taxon>Pseudomonadales</taxon>
        <taxon>Marinobacteraceae</taxon>
        <taxon>Marinobacter</taxon>
    </lineage>
</organism>
<dbReference type="InterPro" id="IPR010209">
    <property type="entry name" value="Ion_transpt_RnfG/RsxG"/>
</dbReference>
<evidence type="ECO:0000313" key="9">
    <source>
        <dbReference type="EMBL" id="TGN41952.1"/>
    </source>
</evidence>
<dbReference type="RefSeq" id="WP_135802337.1">
    <property type="nucleotide sequence ID" value="NZ_SRPF01000001.1"/>
</dbReference>
<protein>
    <recommendedName>
        <fullName evidence="6">Ion-translocating oxidoreductase complex subunit G</fullName>
        <ecNumber evidence="6">7.-.-.-</ecNumber>
    </recommendedName>
    <alternativeName>
        <fullName evidence="6">Rnf electron transport complex subunit G</fullName>
    </alternativeName>
</protein>
<feature type="domain" description="FMN-binding" evidence="8">
    <location>
        <begin position="104"/>
        <end position="196"/>
    </location>
</feature>
<dbReference type="EC" id="7.-.-.-" evidence="6"/>
<comment type="function">
    <text evidence="6">Part of a membrane-bound complex that couples electron transfer with translocation of ions across the membrane.</text>
</comment>
<dbReference type="AlphaFoldDB" id="A0A4Z1CJP2"/>
<sequence>MATLAHSIRRNAIGLGLFAIITGGTIALTQALTQDRIEQQIARAEAEALFDIIPEDRHDNQLLRDTVTLPATTALNDGEPLTAWVARRGDRPFGLIVPVTAPGGYSGDIRLLIGLNMKGTVLGVRVTSHRETPGLGDKIETKKSDWIYTFEGQSLDNPEPENWAVKKDGGAFDQFTGATITPRAVVDTVRDTLIYFRENRKQIRDTLRQPASPEDEPVTPGSLAGGDSAQEHS</sequence>
<keyword evidence="10" id="KW-1185">Reference proteome</keyword>
<accession>A0A4Z1CJP2</accession>
<dbReference type="PANTHER" id="PTHR36118">
    <property type="entry name" value="ION-TRANSLOCATING OXIDOREDUCTASE COMPLEX SUBUNIT G"/>
    <property type="match status" value="1"/>
</dbReference>
<evidence type="ECO:0000256" key="6">
    <source>
        <dbReference type="HAMAP-Rule" id="MF_00479"/>
    </source>
</evidence>
<comment type="similarity">
    <text evidence="6">Belongs to the RnfG family.</text>
</comment>
<evidence type="ECO:0000256" key="4">
    <source>
        <dbReference type="ARBA" id="ARBA00022643"/>
    </source>
</evidence>
<comment type="caution">
    <text evidence="9">The sequence shown here is derived from an EMBL/GenBank/DDBJ whole genome shotgun (WGS) entry which is preliminary data.</text>
</comment>
<keyword evidence="4 6" id="KW-0288">FMN</keyword>
<keyword evidence="6" id="KW-1133">Transmembrane helix</keyword>
<keyword evidence="6" id="KW-0812">Transmembrane</keyword>
<keyword evidence="6" id="KW-1278">Translocase</keyword>
<comment type="subunit">
    <text evidence="6">The complex is composed of six subunits: RnfA, RnfB, RnfC, RnfD, RnfE and RnfG.</text>
</comment>
<keyword evidence="3 6" id="KW-0285">Flavoprotein</keyword>
<reference evidence="9 10" key="1">
    <citation type="submission" date="2019-04" db="EMBL/GenBank/DDBJ databases">
        <authorList>
            <person name="Park S."/>
            <person name="Yoon J.-H."/>
        </authorList>
    </citation>
    <scope>NUCLEOTIDE SEQUENCE [LARGE SCALE GENOMIC DNA]</scope>
    <source>
        <strain evidence="9 10">HJM-18</strain>
    </source>
</reference>
<dbReference type="GO" id="GO:0005886">
    <property type="term" value="C:plasma membrane"/>
    <property type="evidence" value="ECO:0007669"/>
    <property type="project" value="UniProtKB-SubCell"/>
</dbReference>
<dbReference type="PIRSF" id="PIRSF006091">
    <property type="entry name" value="E_trnsport_RnfG"/>
    <property type="match status" value="1"/>
</dbReference>
<name>A0A4Z1CJP2_9GAMM</name>
<dbReference type="SMART" id="SM00900">
    <property type="entry name" value="FMN_bind"/>
    <property type="match status" value="1"/>
</dbReference>
<keyword evidence="5 6" id="KW-0249">Electron transport</keyword>
<evidence type="ECO:0000256" key="3">
    <source>
        <dbReference type="ARBA" id="ARBA00022630"/>
    </source>
</evidence>
<dbReference type="Pfam" id="PF04205">
    <property type="entry name" value="FMN_bind"/>
    <property type="match status" value="1"/>
</dbReference>
<evidence type="ECO:0000313" key="10">
    <source>
        <dbReference type="Proteomes" id="UP000298325"/>
    </source>
</evidence>
<proteinExistence type="inferred from homology"/>
<dbReference type="Proteomes" id="UP000298325">
    <property type="component" value="Unassembled WGS sequence"/>
</dbReference>
<evidence type="ECO:0000256" key="1">
    <source>
        <dbReference type="ARBA" id="ARBA00022448"/>
    </source>
</evidence>
<evidence type="ECO:0000256" key="7">
    <source>
        <dbReference type="SAM" id="MobiDB-lite"/>
    </source>
</evidence>
<comment type="subcellular location">
    <subcellularLocation>
        <location evidence="6">Cell inner membrane</location>
        <topology evidence="6">Single-pass membrane protein</topology>
    </subcellularLocation>
</comment>